<accession>A0ABQ5J4C9</accession>
<reference evidence="1" key="1">
    <citation type="journal article" date="2022" name="Int. J. Mol. Sci.">
        <title>Draft Genome of Tanacetum Coccineum: Genomic Comparison of Closely Related Tanacetum-Family Plants.</title>
        <authorList>
            <person name="Yamashiro T."/>
            <person name="Shiraishi A."/>
            <person name="Nakayama K."/>
            <person name="Satake H."/>
        </authorList>
    </citation>
    <scope>NUCLEOTIDE SEQUENCE</scope>
</reference>
<organism evidence="1 2">
    <name type="scientific">Tanacetum coccineum</name>
    <dbReference type="NCBI Taxonomy" id="301880"/>
    <lineage>
        <taxon>Eukaryota</taxon>
        <taxon>Viridiplantae</taxon>
        <taxon>Streptophyta</taxon>
        <taxon>Embryophyta</taxon>
        <taxon>Tracheophyta</taxon>
        <taxon>Spermatophyta</taxon>
        <taxon>Magnoliopsida</taxon>
        <taxon>eudicotyledons</taxon>
        <taxon>Gunneridae</taxon>
        <taxon>Pentapetalae</taxon>
        <taxon>asterids</taxon>
        <taxon>campanulids</taxon>
        <taxon>Asterales</taxon>
        <taxon>Asteraceae</taxon>
        <taxon>Asteroideae</taxon>
        <taxon>Anthemideae</taxon>
        <taxon>Anthemidinae</taxon>
        <taxon>Tanacetum</taxon>
    </lineage>
</organism>
<name>A0ABQ5J4C9_9ASTR</name>
<reference evidence="1" key="2">
    <citation type="submission" date="2022-01" db="EMBL/GenBank/DDBJ databases">
        <authorList>
            <person name="Yamashiro T."/>
            <person name="Shiraishi A."/>
            <person name="Satake H."/>
            <person name="Nakayama K."/>
        </authorList>
    </citation>
    <scope>NUCLEOTIDE SEQUENCE</scope>
</reference>
<keyword evidence="2" id="KW-1185">Reference proteome</keyword>
<dbReference type="EMBL" id="BQNB010021511">
    <property type="protein sequence ID" value="GJU07171.1"/>
    <property type="molecule type" value="Genomic_DNA"/>
</dbReference>
<evidence type="ECO:0000313" key="2">
    <source>
        <dbReference type="Proteomes" id="UP001151760"/>
    </source>
</evidence>
<dbReference type="Proteomes" id="UP001151760">
    <property type="component" value="Unassembled WGS sequence"/>
</dbReference>
<gene>
    <name evidence="1" type="ORF">Tco_1123601</name>
</gene>
<proteinExistence type="predicted"/>
<evidence type="ECO:0000313" key="1">
    <source>
        <dbReference type="EMBL" id="GJU07171.1"/>
    </source>
</evidence>
<protein>
    <submittedName>
        <fullName evidence="1">Uncharacterized protein</fullName>
    </submittedName>
</protein>
<sequence>MFNSFENKKISLLLKVKRTEAYTPLFFEDRVILDNLPRGEAEFENPLLEGSKGLEVLALSHTDFSDLFSVLLDAVNFPHMEKILLVGIHRIQVLGIPMVFFYFLDVIREATTLRLRWNPINIRIAPRIWSSSRSSVVYSGTTLSTLEVLEGLFLKILDAVTLTVCITFDSHVEGAEIKVTGLDKAFVLSTLGRTEDFRIEVTE</sequence>
<comment type="caution">
    <text evidence="1">The sequence shown here is derived from an EMBL/GenBank/DDBJ whole genome shotgun (WGS) entry which is preliminary data.</text>
</comment>